<proteinExistence type="predicted"/>
<sequence length="414" mass="42137">MSILDTSPHTRGYAPRPLATPLRVGAVDGAARTPDPLVRRLLRAKKAYSTRFVAAAVEADPAAFDLITDPTQAPRPGDVVLARVVTIGQHRRLESPASRRQILFEGDEIVVSYGSRYAADQFHAVIPEDLGPCHLAAAGGLASRVVDQHAAIKDATVIEPVGLLSNANGVVNLSAFAPYPVRPASSASGAASRVPVVAVVGTSMNSGKSTALACLARGLAAAGRTVHAGKATGTGAGNDAHHYTDAGADHVIDFTDFGLPSTFGLAFEDVRDVFATMADVLASPAGRGAPDVVLIEIADGLYQGDTRRLLTDEAFRTVVDRVVFAAGDALGASGGVGALRALGCEPSVVSGVLTSSPLAMAEARAELDVRVVPTFDLCLPSVALSAAGLAPAAGVAPAGDLVPVGEAGDSHAIA</sequence>
<dbReference type="Gene3D" id="3.40.50.300">
    <property type="entry name" value="P-loop containing nucleotide triphosphate hydrolases"/>
    <property type="match status" value="1"/>
</dbReference>
<accession>A0ABP8X3E4</accession>
<reference evidence="2" key="1">
    <citation type="journal article" date="2019" name="Int. J. Syst. Evol. Microbiol.">
        <title>The Global Catalogue of Microorganisms (GCM) 10K type strain sequencing project: providing services to taxonomists for standard genome sequencing and annotation.</title>
        <authorList>
            <consortium name="The Broad Institute Genomics Platform"/>
            <consortium name="The Broad Institute Genome Sequencing Center for Infectious Disease"/>
            <person name="Wu L."/>
            <person name="Ma J."/>
        </authorList>
    </citation>
    <scope>NUCLEOTIDE SEQUENCE [LARGE SCALE GENOMIC DNA]</scope>
    <source>
        <strain evidence="2">JCM 17975</strain>
    </source>
</reference>
<dbReference type="InterPro" id="IPR027417">
    <property type="entry name" value="P-loop_NTPase"/>
</dbReference>
<dbReference type="EMBL" id="BAABHM010000010">
    <property type="protein sequence ID" value="GAA4698131.1"/>
    <property type="molecule type" value="Genomic_DNA"/>
</dbReference>
<organism evidence="1 2">
    <name type="scientific">Promicromonospora umidemergens</name>
    <dbReference type="NCBI Taxonomy" id="629679"/>
    <lineage>
        <taxon>Bacteria</taxon>
        <taxon>Bacillati</taxon>
        <taxon>Actinomycetota</taxon>
        <taxon>Actinomycetes</taxon>
        <taxon>Micrococcales</taxon>
        <taxon>Promicromonosporaceae</taxon>
        <taxon>Promicromonospora</taxon>
    </lineage>
</organism>
<keyword evidence="2" id="KW-1185">Reference proteome</keyword>
<gene>
    <name evidence="1" type="ORF">GCM10023198_18040</name>
</gene>
<protein>
    <submittedName>
        <fullName evidence="1">DUF1611 domain-containing protein</fullName>
    </submittedName>
</protein>
<evidence type="ECO:0000313" key="1">
    <source>
        <dbReference type="EMBL" id="GAA4698131.1"/>
    </source>
</evidence>
<dbReference type="RefSeq" id="WP_253876076.1">
    <property type="nucleotide sequence ID" value="NZ_BAABHM010000010.1"/>
</dbReference>
<comment type="caution">
    <text evidence="1">The sequence shown here is derived from an EMBL/GenBank/DDBJ whole genome shotgun (WGS) entry which is preliminary data.</text>
</comment>
<name>A0ABP8X3E4_9MICO</name>
<dbReference type="SUPFAM" id="SSF52540">
    <property type="entry name" value="P-loop containing nucleoside triphosphate hydrolases"/>
    <property type="match status" value="1"/>
</dbReference>
<evidence type="ECO:0000313" key="2">
    <source>
        <dbReference type="Proteomes" id="UP001500843"/>
    </source>
</evidence>
<dbReference type="Proteomes" id="UP001500843">
    <property type="component" value="Unassembled WGS sequence"/>
</dbReference>